<gene>
    <name evidence="2" type="ORF">NCTC12722_00915</name>
</gene>
<keyword evidence="1" id="KW-0472">Membrane</keyword>
<keyword evidence="1" id="KW-1133">Transmembrane helix</keyword>
<name>A0A380W4E7_AFIFE</name>
<sequence>MTKLAVYTEQHRRGPTEWLPGVLIIGGVLAVALIGATFHTPQSGSMGAAVAAKAFVDSPRPAAAPAVATMTIVPTDALGNDLSWSPLTGDGSN</sequence>
<evidence type="ECO:0000313" key="2">
    <source>
        <dbReference type="EMBL" id="SUU83736.1"/>
    </source>
</evidence>
<organism evidence="2 3">
    <name type="scientific">Afipia felis</name>
    <name type="common">Cat scratch disease bacillus</name>
    <dbReference type="NCBI Taxonomy" id="1035"/>
    <lineage>
        <taxon>Bacteria</taxon>
        <taxon>Pseudomonadati</taxon>
        <taxon>Pseudomonadota</taxon>
        <taxon>Alphaproteobacteria</taxon>
        <taxon>Hyphomicrobiales</taxon>
        <taxon>Nitrobacteraceae</taxon>
        <taxon>Afipia</taxon>
    </lineage>
</organism>
<proteinExistence type="predicted"/>
<reference evidence="2 3" key="1">
    <citation type="submission" date="2018-06" db="EMBL/GenBank/DDBJ databases">
        <authorList>
            <consortium name="Pathogen Informatics"/>
            <person name="Doyle S."/>
        </authorList>
    </citation>
    <scope>NUCLEOTIDE SEQUENCE [LARGE SCALE GENOMIC DNA]</scope>
    <source>
        <strain evidence="2 3">NCTC12722</strain>
    </source>
</reference>
<dbReference type="AlphaFoldDB" id="A0A380W4E7"/>
<dbReference type="EMBL" id="UIGB01000001">
    <property type="protein sequence ID" value="SUU83736.1"/>
    <property type="molecule type" value="Genomic_DNA"/>
</dbReference>
<evidence type="ECO:0000313" key="3">
    <source>
        <dbReference type="Proteomes" id="UP000254343"/>
    </source>
</evidence>
<accession>A0A380W4E7</accession>
<dbReference type="RefSeq" id="WP_002718515.1">
    <property type="nucleotide sequence ID" value="NZ_UFSI01000001.1"/>
</dbReference>
<dbReference type="Proteomes" id="UP000254343">
    <property type="component" value="Unassembled WGS sequence"/>
</dbReference>
<keyword evidence="1" id="KW-0812">Transmembrane</keyword>
<protein>
    <submittedName>
        <fullName evidence="2">Uncharacterized protein</fullName>
    </submittedName>
</protein>
<feature type="transmembrane region" description="Helical" evidence="1">
    <location>
        <begin position="18"/>
        <end position="38"/>
    </location>
</feature>
<evidence type="ECO:0000256" key="1">
    <source>
        <dbReference type="SAM" id="Phobius"/>
    </source>
</evidence>